<reference evidence="2 3" key="1">
    <citation type="journal article" date="2014" name="Int. J. Syst. Evol. Microbiol.">
        <title>Complete genome sequence of Corynebacterium casei LMG S-19264T (=DSM 44701T), isolated from a smear-ripened cheese.</title>
        <authorList>
            <consortium name="US DOE Joint Genome Institute (JGI-PGF)"/>
            <person name="Walter F."/>
            <person name="Albersmeier A."/>
            <person name="Kalinowski J."/>
            <person name="Ruckert C."/>
        </authorList>
    </citation>
    <scope>NUCLEOTIDE SEQUENCE [LARGE SCALE GENOMIC DNA]</scope>
    <source>
        <strain evidence="2 3">CGMCC 1.9161</strain>
    </source>
</reference>
<proteinExistence type="predicted"/>
<organism evidence="2 3">
    <name type="scientific">Salinarimonas ramus</name>
    <dbReference type="NCBI Taxonomy" id="690164"/>
    <lineage>
        <taxon>Bacteria</taxon>
        <taxon>Pseudomonadati</taxon>
        <taxon>Pseudomonadota</taxon>
        <taxon>Alphaproteobacteria</taxon>
        <taxon>Hyphomicrobiales</taxon>
        <taxon>Salinarimonadaceae</taxon>
        <taxon>Salinarimonas</taxon>
    </lineage>
</organism>
<sequence length="51" mass="6175">MFLTWVLSRIRAYQRYRQTVRELQRLSDRELNDVGLSRSDIDHVAKRFAHA</sequence>
<dbReference type="RefSeq" id="WP_188913235.1">
    <property type="nucleotide sequence ID" value="NZ_BMMF01000006.1"/>
</dbReference>
<comment type="caution">
    <text evidence="2">The sequence shown here is derived from an EMBL/GenBank/DDBJ whole genome shotgun (WGS) entry which is preliminary data.</text>
</comment>
<evidence type="ECO:0000313" key="3">
    <source>
        <dbReference type="Proteomes" id="UP000600449"/>
    </source>
</evidence>
<dbReference type="EMBL" id="BMMF01000006">
    <property type="protein sequence ID" value="GGK36382.1"/>
    <property type="molecule type" value="Genomic_DNA"/>
</dbReference>
<feature type="domain" description="YjiS-like" evidence="1">
    <location>
        <begin position="7"/>
        <end position="42"/>
    </location>
</feature>
<evidence type="ECO:0000259" key="1">
    <source>
        <dbReference type="Pfam" id="PF06568"/>
    </source>
</evidence>
<evidence type="ECO:0000313" key="2">
    <source>
        <dbReference type="EMBL" id="GGK36382.1"/>
    </source>
</evidence>
<gene>
    <name evidence="2" type="ORF">GCM10011322_24230</name>
</gene>
<dbReference type="Pfam" id="PF06568">
    <property type="entry name" value="YjiS-like"/>
    <property type="match status" value="1"/>
</dbReference>
<name>A0A917V4R9_9HYPH</name>
<dbReference type="AlphaFoldDB" id="A0A917V4R9"/>
<dbReference type="Proteomes" id="UP000600449">
    <property type="component" value="Unassembled WGS sequence"/>
</dbReference>
<keyword evidence="3" id="KW-1185">Reference proteome</keyword>
<accession>A0A917V4R9</accession>
<dbReference type="InterPro" id="IPR009506">
    <property type="entry name" value="YjiS-like"/>
</dbReference>
<protein>
    <recommendedName>
        <fullName evidence="1">YjiS-like domain-containing protein</fullName>
    </recommendedName>
</protein>